<dbReference type="OrthoDB" id="5312133at2759"/>
<comment type="caution">
    <text evidence="2">The sequence shown here is derived from an EMBL/GenBank/DDBJ whole genome shotgun (WGS) entry which is preliminary data.</text>
</comment>
<evidence type="ECO:0000313" key="2">
    <source>
        <dbReference type="EMBL" id="GIZ39810.1"/>
    </source>
</evidence>
<dbReference type="EMBL" id="BOLY01000002">
    <property type="protein sequence ID" value="GIZ39810.1"/>
    <property type="molecule type" value="Genomic_DNA"/>
</dbReference>
<dbReference type="PANTHER" id="PTHR42055">
    <property type="entry name" value="YALI0E03476P"/>
    <property type="match status" value="1"/>
</dbReference>
<dbReference type="Proteomes" id="UP000825890">
    <property type="component" value="Unassembled WGS sequence"/>
</dbReference>
<reference evidence="2 3" key="1">
    <citation type="submission" date="2021-01" db="EMBL/GenBank/DDBJ databases">
        <title>Cercospora kikuchii MAFF 305040 whole genome shotgun sequence.</title>
        <authorList>
            <person name="Kashiwa T."/>
            <person name="Suzuki T."/>
        </authorList>
    </citation>
    <scope>NUCLEOTIDE SEQUENCE [LARGE SCALE GENOMIC DNA]</scope>
    <source>
        <strain evidence="2 3">MAFF 305040</strain>
    </source>
</reference>
<sequence length="623" mass="70301">MAPRNPCSFLPRRLQVVVTLAIVLVLSIVYLGNSNADDYDHLVQKLPYGPKLEEGVHKAVAGSQHIVDHIPLLGTPAHTPPPEQANSSSGDTRWYSDWKWQNPFSSSVVYDEQRAVLPPLQERAPIYTYYDKRESDDKRKKAEQQLVQIWRKAWWAKGFRPVVLSRSDAMHNPLFRNVQGLQLEKSFEQEIMRWLAWSSMRGGILANYMALPMGPYDDPLLSFLRRGEYPKLTRYEGLENGLFVGTAEQIDAALKEALRSSAIKRVKFMDEALPDDIMTVDPKHDGIAFYSNTTITTKYEVIAEKLNDPKTVGDGFAMLPVLINSHLHLTWQNIFSRGIAVVKPLPEHTSALVEPAIDIARNLSQCAVSPIPASCPPNRPRCKPCVSNNVPITASVYFRNDSDLFQVGTVPHPLTTQTLVKQNDDWNVSSIRRYTARDVWILAATKLVLGTGISSFARLPAMKDTVASELGSFRTLWLSAEDPPLKDNEHDRDELDWIFGFQLPREPLADGKSETPVPGPERRPPAPKPEYGDGPIPSEEDLRREATLLESCKLQLQSGEKAGGGSAAVNKWTIEAWNLADTEIWKFVRAWNARRHMERTTWQKEESSFQGQGVFDRWKDKIS</sequence>
<dbReference type="GeneID" id="68288754"/>
<dbReference type="RefSeq" id="XP_044654297.1">
    <property type="nucleotide sequence ID" value="XM_044798362.1"/>
</dbReference>
<keyword evidence="3" id="KW-1185">Reference proteome</keyword>
<accession>A0A9P3FES6</accession>
<feature type="region of interest" description="Disordered" evidence="1">
    <location>
        <begin position="506"/>
        <end position="539"/>
    </location>
</feature>
<gene>
    <name evidence="2" type="ORF">CKM354_000317900</name>
</gene>
<evidence type="ECO:0000256" key="1">
    <source>
        <dbReference type="SAM" id="MobiDB-lite"/>
    </source>
</evidence>
<protein>
    <submittedName>
        <fullName evidence="2">Uncharacterized protein</fullName>
    </submittedName>
</protein>
<organism evidence="2 3">
    <name type="scientific">Cercospora kikuchii</name>
    <dbReference type="NCBI Taxonomy" id="84275"/>
    <lineage>
        <taxon>Eukaryota</taxon>
        <taxon>Fungi</taxon>
        <taxon>Dikarya</taxon>
        <taxon>Ascomycota</taxon>
        <taxon>Pezizomycotina</taxon>
        <taxon>Dothideomycetes</taxon>
        <taxon>Dothideomycetidae</taxon>
        <taxon>Mycosphaerellales</taxon>
        <taxon>Mycosphaerellaceae</taxon>
        <taxon>Cercospora</taxon>
    </lineage>
</organism>
<name>A0A9P3FES6_9PEZI</name>
<dbReference type="AlphaFoldDB" id="A0A9P3FES6"/>
<proteinExistence type="predicted"/>
<dbReference type="PANTHER" id="PTHR42055:SF1">
    <property type="entry name" value="YALI0E03476P"/>
    <property type="match status" value="1"/>
</dbReference>
<evidence type="ECO:0000313" key="3">
    <source>
        <dbReference type="Proteomes" id="UP000825890"/>
    </source>
</evidence>